<evidence type="ECO:0000256" key="1">
    <source>
        <dbReference type="SAM" id="Phobius"/>
    </source>
</evidence>
<organism evidence="2 3">
    <name type="scientific">Natrinema zhouii</name>
    <dbReference type="NCBI Taxonomy" id="1710539"/>
    <lineage>
        <taxon>Archaea</taxon>
        <taxon>Methanobacteriati</taxon>
        <taxon>Methanobacteriota</taxon>
        <taxon>Stenosarchaea group</taxon>
        <taxon>Halobacteria</taxon>
        <taxon>Halobacteriales</taxon>
        <taxon>Natrialbaceae</taxon>
        <taxon>Natrinema</taxon>
    </lineage>
</organism>
<dbReference type="AlphaFoldDB" id="A0A7D6CR62"/>
<feature type="transmembrane region" description="Helical" evidence="1">
    <location>
        <begin position="104"/>
        <end position="130"/>
    </location>
</feature>
<keyword evidence="1" id="KW-0812">Transmembrane</keyword>
<dbReference type="KEGG" id="nay:HYG81_18035"/>
<dbReference type="EMBL" id="CP059154">
    <property type="protein sequence ID" value="QLK25951.1"/>
    <property type="molecule type" value="Genomic_DNA"/>
</dbReference>
<name>A0A7D6CR62_9EURY</name>
<keyword evidence="1" id="KW-0472">Membrane</keyword>
<feature type="transmembrane region" description="Helical" evidence="1">
    <location>
        <begin position="40"/>
        <end position="62"/>
    </location>
</feature>
<protein>
    <submittedName>
        <fullName evidence="2">Uncharacterized protein</fullName>
    </submittedName>
</protein>
<dbReference type="GeneID" id="56145146"/>
<keyword evidence="1" id="KW-1133">Transmembrane helix</keyword>
<feature type="transmembrane region" description="Helical" evidence="1">
    <location>
        <begin position="74"/>
        <end position="98"/>
    </location>
</feature>
<dbReference type="Proteomes" id="UP000510869">
    <property type="component" value="Chromosome"/>
</dbReference>
<evidence type="ECO:0000313" key="3">
    <source>
        <dbReference type="Proteomes" id="UP000510869"/>
    </source>
</evidence>
<proteinExistence type="predicted"/>
<feature type="transmembrane region" description="Helical" evidence="1">
    <location>
        <begin position="142"/>
        <end position="160"/>
    </location>
</feature>
<dbReference type="RefSeq" id="WP_180841132.1">
    <property type="nucleotide sequence ID" value="NZ_CP059154.1"/>
</dbReference>
<reference evidence="2 3" key="1">
    <citation type="submission" date="2020-07" db="EMBL/GenBank/DDBJ databases">
        <title>Natrinema (YPL30) sp. nov. and Haloterrigena xxxxxx (YPL8) sp. nov., isolated from a salt mine.</title>
        <authorList>
            <person name="Cui H."/>
        </authorList>
    </citation>
    <scope>NUCLEOTIDE SEQUENCE [LARGE SCALE GENOMIC DNA]</scope>
    <source>
        <strain evidence="2 3">YPL13</strain>
    </source>
</reference>
<dbReference type="OrthoDB" id="206202at2157"/>
<feature type="transmembrane region" description="Helical" evidence="1">
    <location>
        <begin position="166"/>
        <end position="186"/>
    </location>
</feature>
<evidence type="ECO:0000313" key="2">
    <source>
        <dbReference type="EMBL" id="QLK25951.1"/>
    </source>
</evidence>
<keyword evidence="3" id="KW-1185">Reference proteome</keyword>
<accession>A0A7D6CR62</accession>
<sequence>MWPVELYTTVGPPVLDSVVSVSGDGGNLEAYRSLEPIVRVGIQFTATVLVAMVVLGMLQTYGTRAVTKSRRSPIISLCLGLPSLLVVGGLTGTGIVIADTSVGVFFGIPLVVLGAIVLPTVTVIGLSAIGTAIASRFGADRLWIGVLVGALLSGLAGFSLPATAVLAAFAGAFGLGASVRIVFGGVGTAQPDERTVPPANKI</sequence>
<gene>
    <name evidence="2" type="ORF">HYG81_18035</name>
</gene>